<reference evidence="6 7" key="1">
    <citation type="submission" date="2020-08" db="EMBL/GenBank/DDBJ databases">
        <title>Genomic Encyclopedia of Type Strains, Phase IV (KMG-IV): sequencing the most valuable type-strain genomes for metagenomic binning, comparative biology and taxonomic classification.</title>
        <authorList>
            <person name="Goeker M."/>
        </authorList>
    </citation>
    <scope>NUCLEOTIDE SEQUENCE [LARGE SCALE GENOMIC DNA]</scope>
    <source>
        <strain evidence="6 7">DSM 16268</strain>
    </source>
</reference>
<evidence type="ECO:0000256" key="2">
    <source>
        <dbReference type="ARBA" id="ARBA00016549"/>
    </source>
</evidence>
<dbReference type="InterPro" id="IPR036704">
    <property type="entry name" value="RraA/RraA-like_sf"/>
</dbReference>
<evidence type="ECO:0000256" key="3">
    <source>
        <dbReference type="ARBA" id="ARBA00029596"/>
    </source>
</evidence>
<dbReference type="AlphaFoldDB" id="A0A7W9L3Z7"/>
<evidence type="ECO:0000256" key="5">
    <source>
        <dbReference type="PIRSR" id="PIRSR605493-1"/>
    </source>
</evidence>
<evidence type="ECO:0000256" key="1">
    <source>
        <dbReference type="ARBA" id="ARBA00001968"/>
    </source>
</evidence>
<evidence type="ECO:0000313" key="7">
    <source>
        <dbReference type="Proteomes" id="UP000523821"/>
    </source>
</evidence>
<dbReference type="InterPro" id="IPR005493">
    <property type="entry name" value="RraA/RraA-like"/>
</dbReference>
<dbReference type="RefSeq" id="WP_183858510.1">
    <property type="nucleotide sequence ID" value="NZ_JACHOO010000013.1"/>
</dbReference>
<feature type="binding site" evidence="5">
    <location>
        <position position="119"/>
    </location>
    <ligand>
        <name>substrate</name>
    </ligand>
</feature>
<feature type="binding site" evidence="5">
    <location>
        <begin position="97"/>
        <end position="100"/>
    </location>
    <ligand>
        <name>substrate</name>
    </ligand>
</feature>
<keyword evidence="5" id="KW-0479">Metal-binding</keyword>
<evidence type="ECO:0000313" key="6">
    <source>
        <dbReference type="EMBL" id="MBB5755075.1"/>
    </source>
</evidence>
<organism evidence="6 7">
    <name type="scientific">Prosthecomicrobium pneumaticum</name>
    <dbReference type="NCBI Taxonomy" id="81895"/>
    <lineage>
        <taxon>Bacteria</taxon>
        <taxon>Pseudomonadati</taxon>
        <taxon>Pseudomonadota</taxon>
        <taxon>Alphaproteobacteria</taxon>
        <taxon>Hyphomicrobiales</taxon>
        <taxon>Kaistiaceae</taxon>
        <taxon>Prosthecomicrobium</taxon>
    </lineage>
</organism>
<feature type="binding site" evidence="5">
    <location>
        <position position="120"/>
    </location>
    <ligand>
        <name>Mg(2+)</name>
        <dbReference type="ChEBI" id="CHEBI:18420"/>
    </ligand>
</feature>
<dbReference type="GO" id="GO:0046872">
    <property type="term" value="F:metal ion binding"/>
    <property type="evidence" value="ECO:0007669"/>
    <property type="project" value="UniProtKB-KW"/>
</dbReference>
<accession>A0A7W9L3Z7</accession>
<dbReference type="Proteomes" id="UP000523821">
    <property type="component" value="Unassembled WGS sequence"/>
</dbReference>
<dbReference type="PANTHER" id="PTHR33254">
    <property type="entry name" value="4-HYDROXY-4-METHYL-2-OXOGLUTARATE ALDOLASE 3-RELATED"/>
    <property type="match status" value="1"/>
</dbReference>
<dbReference type="Pfam" id="PF03737">
    <property type="entry name" value="RraA-like"/>
    <property type="match status" value="1"/>
</dbReference>
<dbReference type="Gene3D" id="3.50.30.40">
    <property type="entry name" value="Ribonuclease E inhibitor RraA/RraA-like"/>
    <property type="match status" value="1"/>
</dbReference>
<keyword evidence="5" id="KW-0460">Magnesium</keyword>
<dbReference type="SUPFAM" id="SSF89562">
    <property type="entry name" value="RraA-like"/>
    <property type="match status" value="1"/>
</dbReference>
<comment type="cofactor">
    <cofactor evidence="5">
        <name>Mg(2+)</name>
        <dbReference type="ChEBI" id="CHEBI:18420"/>
    </cofactor>
</comment>
<gene>
    <name evidence="6" type="ORF">GGQ63_004174</name>
</gene>
<dbReference type="EMBL" id="JACHOO010000013">
    <property type="protein sequence ID" value="MBB5755075.1"/>
    <property type="molecule type" value="Genomic_DNA"/>
</dbReference>
<keyword evidence="7" id="KW-1185">Reference proteome</keyword>
<proteinExistence type="predicted"/>
<dbReference type="CDD" id="cd16841">
    <property type="entry name" value="RraA_family"/>
    <property type="match status" value="1"/>
</dbReference>
<comment type="caution">
    <text evidence="6">The sequence shown here is derived from an EMBL/GenBank/DDBJ whole genome shotgun (WGS) entry which is preliminary data.</text>
</comment>
<name>A0A7W9L3Z7_9HYPH</name>
<protein>
    <recommendedName>
        <fullName evidence="2">Putative 4-hydroxy-4-methyl-2-oxoglutarate aldolase</fullName>
    </recommendedName>
    <alternativeName>
        <fullName evidence="3">Regulator of ribonuclease activity homolog</fullName>
    </alternativeName>
    <alternativeName>
        <fullName evidence="4">RraA-like protein</fullName>
    </alternativeName>
</protein>
<comment type="cofactor">
    <cofactor evidence="1">
        <name>a divalent metal cation</name>
        <dbReference type="ChEBI" id="CHEBI:60240"/>
    </cofactor>
</comment>
<dbReference type="PANTHER" id="PTHR33254:SF4">
    <property type="entry name" value="4-HYDROXY-4-METHYL-2-OXOGLUTARATE ALDOLASE 3-RELATED"/>
    <property type="match status" value="1"/>
</dbReference>
<sequence length="223" mass="24282">MLKEFNDFERRPDLLAQFDEVVRFYSAAAFFADVQYRTGVMDSGIKPAFRAKVTGQAITVQLSKGDLVDPLRALEMGQPGDVIVVDAGGDENTSVCGGLMGGLAKNRGIRAMIVDGAGRDTDELEDIGWPIWTRAITPRGTHTMFSGRKEELSINVPIACGGVVVKPGDFIVADLMGVVVIPLERAAETVRLAREQAEREEATRAWVKQGKTVEDLLAEFGRI</sequence>
<evidence type="ECO:0000256" key="4">
    <source>
        <dbReference type="ARBA" id="ARBA00030169"/>
    </source>
</evidence>